<dbReference type="STRING" id="1123243.SAMN02745190_00855"/>
<dbReference type="AlphaFoldDB" id="A0A1M4V255"/>
<proteinExistence type="predicted"/>
<dbReference type="RefSeq" id="WP_072934944.1">
    <property type="nucleotide sequence ID" value="NZ_FQUG01000003.1"/>
</dbReference>
<evidence type="ECO:0000313" key="2">
    <source>
        <dbReference type="EMBL" id="SHE63035.1"/>
    </source>
</evidence>
<organism evidence="2 3">
    <name type="scientific">Schwartzia succinivorans DSM 10502</name>
    <dbReference type="NCBI Taxonomy" id="1123243"/>
    <lineage>
        <taxon>Bacteria</taxon>
        <taxon>Bacillati</taxon>
        <taxon>Bacillota</taxon>
        <taxon>Negativicutes</taxon>
        <taxon>Selenomonadales</taxon>
        <taxon>Selenomonadaceae</taxon>
        <taxon>Schwartzia</taxon>
    </lineage>
</organism>
<protein>
    <recommendedName>
        <fullName evidence="1">DUF5651 domain-containing protein</fullName>
    </recommendedName>
</protein>
<feature type="domain" description="DUF5651" evidence="1">
    <location>
        <begin position="103"/>
        <end position="157"/>
    </location>
</feature>
<gene>
    <name evidence="2" type="ORF">SAMN02745190_00855</name>
</gene>
<keyword evidence="3" id="KW-1185">Reference proteome</keyword>
<dbReference type="EMBL" id="FQUG01000003">
    <property type="protein sequence ID" value="SHE63035.1"/>
    <property type="molecule type" value="Genomic_DNA"/>
</dbReference>
<accession>A0A1M4V255</accession>
<dbReference type="Pfam" id="PF18892">
    <property type="entry name" value="DUF5651"/>
    <property type="match status" value="1"/>
</dbReference>
<reference evidence="2 3" key="1">
    <citation type="submission" date="2016-11" db="EMBL/GenBank/DDBJ databases">
        <authorList>
            <person name="Jaros S."/>
            <person name="Januszkiewicz K."/>
            <person name="Wedrychowicz H."/>
        </authorList>
    </citation>
    <scope>NUCLEOTIDE SEQUENCE [LARGE SCALE GENOMIC DNA]</scope>
    <source>
        <strain evidence="2 3">DSM 10502</strain>
    </source>
</reference>
<dbReference type="Proteomes" id="UP000184404">
    <property type="component" value="Unassembled WGS sequence"/>
</dbReference>
<dbReference type="OrthoDB" id="1682687at2"/>
<sequence length="193" mass="22764">MNTYLGRSEKELFTRLDALLGTAMEIKEKYEKTKGPDKEFMKALRMGITWLDKALIRRMLMLEPDAREDLKRNAAHMKLLLVPNDKAKFEFDQMRKMNSVLHVKVDDFEDWYEGVIPNTCGRCRIKDYAKCKQRRFLREYGIYPVNLNAKGTCEYNYLDAGIDLDKMVQEAYDKKLSKEELAEVLQQKFNEVN</sequence>
<evidence type="ECO:0000313" key="3">
    <source>
        <dbReference type="Proteomes" id="UP000184404"/>
    </source>
</evidence>
<dbReference type="InterPro" id="IPR043711">
    <property type="entry name" value="DUF5651"/>
</dbReference>
<name>A0A1M4V255_9FIRM</name>
<evidence type="ECO:0000259" key="1">
    <source>
        <dbReference type="Pfam" id="PF18892"/>
    </source>
</evidence>